<name>A0ABD3EVH0_9STRA</name>
<sequence>MTGEEVLVQFGLHTVPTPATGNCQYYAVAMSLLDLRFDTVQHIEALEQVTQHLKEGIAEASRHGYEVEFPHDIRQAILASIQLDVCGQELTIPEMEEESNLLFQEYIRDIARSPSTISSYLSVELWGTEVTLRMMVIDRFSWSLRRMACKQPSTSKSTNLSG</sequence>
<gene>
    <name evidence="1" type="ORF">V7S43_017789</name>
</gene>
<dbReference type="AlphaFoldDB" id="A0ABD3EVH0"/>
<proteinExistence type="predicted"/>
<dbReference type="EMBL" id="JBIMZQ010000066">
    <property type="protein sequence ID" value="KAL3657281.1"/>
    <property type="molecule type" value="Genomic_DNA"/>
</dbReference>
<evidence type="ECO:0000313" key="1">
    <source>
        <dbReference type="EMBL" id="KAL3657281.1"/>
    </source>
</evidence>
<evidence type="ECO:0000313" key="2">
    <source>
        <dbReference type="Proteomes" id="UP001632037"/>
    </source>
</evidence>
<protein>
    <recommendedName>
        <fullName evidence="3">OTU domain-containing protein</fullName>
    </recommendedName>
</protein>
<dbReference type="Proteomes" id="UP001632037">
    <property type="component" value="Unassembled WGS sequence"/>
</dbReference>
<reference evidence="1 2" key="1">
    <citation type="submission" date="2024-09" db="EMBL/GenBank/DDBJ databases">
        <title>Genome sequencing and assembly of Phytophthora oleae, isolate VK10A, causative agent of rot of olive drupes.</title>
        <authorList>
            <person name="Conti Taguali S."/>
            <person name="Riolo M."/>
            <person name="La Spada F."/>
            <person name="Cacciola S.O."/>
            <person name="Dionisio G."/>
        </authorList>
    </citation>
    <scope>NUCLEOTIDE SEQUENCE [LARGE SCALE GENOMIC DNA]</scope>
    <source>
        <strain evidence="1 2">VK10A</strain>
    </source>
</reference>
<organism evidence="1 2">
    <name type="scientific">Phytophthora oleae</name>
    <dbReference type="NCBI Taxonomy" id="2107226"/>
    <lineage>
        <taxon>Eukaryota</taxon>
        <taxon>Sar</taxon>
        <taxon>Stramenopiles</taxon>
        <taxon>Oomycota</taxon>
        <taxon>Peronosporomycetes</taxon>
        <taxon>Peronosporales</taxon>
        <taxon>Peronosporaceae</taxon>
        <taxon>Phytophthora</taxon>
    </lineage>
</organism>
<comment type="caution">
    <text evidence="1">The sequence shown here is derived from an EMBL/GenBank/DDBJ whole genome shotgun (WGS) entry which is preliminary data.</text>
</comment>
<keyword evidence="2" id="KW-1185">Reference proteome</keyword>
<accession>A0ABD3EVH0</accession>
<evidence type="ECO:0008006" key="3">
    <source>
        <dbReference type="Google" id="ProtNLM"/>
    </source>
</evidence>